<protein>
    <recommendedName>
        <fullName evidence="4">Phytanoyl-CoA dioxygenase PhyH</fullName>
    </recommendedName>
</protein>
<dbReference type="EMBL" id="BMGT01000003">
    <property type="protein sequence ID" value="GGG85941.1"/>
    <property type="molecule type" value="Genomic_DNA"/>
</dbReference>
<dbReference type="AlphaFoldDB" id="A0A917HQE2"/>
<evidence type="ECO:0000313" key="3">
    <source>
        <dbReference type="Proteomes" id="UP000647241"/>
    </source>
</evidence>
<comment type="caution">
    <text evidence="2">The sequence shown here is derived from an EMBL/GenBank/DDBJ whole genome shotgun (WGS) entry which is preliminary data.</text>
</comment>
<dbReference type="GO" id="GO:0005506">
    <property type="term" value="F:iron ion binding"/>
    <property type="evidence" value="ECO:0007669"/>
    <property type="project" value="UniProtKB-ARBA"/>
</dbReference>
<dbReference type="PANTHER" id="PTHR20883:SF48">
    <property type="entry name" value="ECTOINE DIOXYGENASE"/>
    <property type="match status" value="1"/>
</dbReference>
<dbReference type="RefSeq" id="WP_188555174.1">
    <property type="nucleotide sequence ID" value="NZ_BMGT01000003.1"/>
</dbReference>
<organism evidence="2 3">
    <name type="scientific">Edaphobacter dinghuensis</name>
    <dbReference type="NCBI Taxonomy" id="1560005"/>
    <lineage>
        <taxon>Bacteria</taxon>
        <taxon>Pseudomonadati</taxon>
        <taxon>Acidobacteriota</taxon>
        <taxon>Terriglobia</taxon>
        <taxon>Terriglobales</taxon>
        <taxon>Acidobacteriaceae</taxon>
        <taxon>Edaphobacter</taxon>
    </lineage>
</organism>
<dbReference type="InterPro" id="IPR008775">
    <property type="entry name" value="Phytyl_CoA_dOase-like"/>
</dbReference>
<reference evidence="2" key="2">
    <citation type="submission" date="2020-09" db="EMBL/GenBank/DDBJ databases">
        <authorList>
            <person name="Sun Q."/>
            <person name="Zhou Y."/>
        </authorList>
    </citation>
    <scope>NUCLEOTIDE SEQUENCE</scope>
    <source>
        <strain evidence="2">CGMCC 1.12997</strain>
    </source>
</reference>
<gene>
    <name evidence="2" type="ORF">GCM10011585_32300</name>
</gene>
<accession>A0A917HQE2</accession>
<dbReference type="Gene3D" id="2.60.120.620">
    <property type="entry name" value="q2cbj1_9rhob like domain"/>
    <property type="match status" value="1"/>
</dbReference>
<evidence type="ECO:0008006" key="4">
    <source>
        <dbReference type="Google" id="ProtNLM"/>
    </source>
</evidence>
<evidence type="ECO:0000256" key="1">
    <source>
        <dbReference type="ARBA" id="ARBA00001954"/>
    </source>
</evidence>
<evidence type="ECO:0000313" key="2">
    <source>
        <dbReference type="EMBL" id="GGG85941.1"/>
    </source>
</evidence>
<comment type="cofactor">
    <cofactor evidence="1">
        <name>Fe(2+)</name>
        <dbReference type="ChEBI" id="CHEBI:29033"/>
    </cofactor>
</comment>
<dbReference type="Proteomes" id="UP000647241">
    <property type="component" value="Unassembled WGS sequence"/>
</dbReference>
<reference evidence="2" key="1">
    <citation type="journal article" date="2014" name="Int. J. Syst. Evol. Microbiol.">
        <title>Complete genome sequence of Corynebacterium casei LMG S-19264T (=DSM 44701T), isolated from a smear-ripened cheese.</title>
        <authorList>
            <consortium name="US DOE Joint Genome Institute (JGI-PGF)"/>
            <person name="Walter F."/>
            <person name="Albersmeier A."/>
            <person name="Kalinowski J."/>
            <person name="Ruckert C."/>
        </authorList>
    </citation>
    <scope>NUCLEOTIDE SEQUENCE</scope>
    <source>
        <strain evidence="2">CGMCC 1.12997</strain>
    </source>
</reference>
<dbReference type="SUPFAM" id="SSF51197">
    <property type="entry name" value="Clavaminate synthase-like"/>
    <property type="match status" value="1"/>
</dbReference>
<dbReference type="GO" id="GO:0016706">
    <property type="term" value="F:2-oxoglutarate-dependent dioxygenase activity"/>
    <property type="evidence" value="ECO:0007669"/>
    <property type="project" value="UniProtKB-ARBA"/>
</dbReference>
<dbReference type="Pfam" id="PF05721">
    <property type="entry name" value="PhyH"/>
    <property type="match status" value="1"/>
</dbReference>
<sequence>MKPFREMKAHDLTSSTLQEEIDSRGYVLVRGLLPRDHVTQLLGKITQILSAAGWLLPGYDPLEHIADLSAACGDPNPTFKQTYQNIFNLELFHALPHHPVLQQVMKMLVGNQLLIHPKPIGRLIFPHCKHLTVHAHQDYRFMGGDTECFTVWIPLHDCPVDVGPLRVVEGSHHLGYMKHDDENLRIPEIPTNADLGGDWVGGQINAGDVLIFHSLTVHAASPNISNQLRISLDCRFQNYERILNPANLVFAGDSGKSWEKTYAGWSSDALKYYWRRLPLELHPSKVEIEQLSKMADSPAKQARYNRMLSQLN</sequence>
<name>A0A917HQE2_9BACT</name>
<keyword evidence="3" id="KW-1185">Reference proteome</keyword>
<dbReference type="PANTHER" id="PTHR20883">
    <property type="entry name" value="PHYTANOYL-COA DIOXYGENASE DOMAIN CONTAINING 1"/>
    <property type="match status" value="1"/>
</dbReference>
<proteinExistence type="predicted"/>